<sequence>MTTKRHTIGATFVTSLLVLCCGITAPAQASPLHRQDQEASNAVYFRKDKYGCGKKVLYTSAKRRIIEVPVAGGTVSLCAATEHPMKTTGPTIGQATWHYDAGVVYKNIDGLQHSKIRIYLQVPIYSITTSTSIGCWYLQNSTSEKPSSYTKGEEFRVIKGHTWYESLRLTKYGTYTTRELGLGKNESYWRAWVGGASNETFRIDAERGRLCIDSTITVKAADGTMHTYTHTTYAEPYM</sequence>
<protein>
    <recommendedName>
        <fullName evidence="4">Secreted protein</fullName>
    </recommendedName>
</protein>
<accession>A0A430FPJ3</accession>
<organism evidence="2 3">
    <name type="scientific">Bifidobacterium dolichotidis</name>
    <dbReference type="NCBI Taxonomy" id="2306976"/>
    <lineage>
        <taxon>Bacteria</taxon>
        <taxon>Bacillati</taxon>
        <taxon>Actinomycetota</taxon>
        <taxon>Actinomycetes</taxon>
        <taxon>Bifidobacteriales</taxon>
        <taxon>Bifidobacteriaceae</taxon>
        <taxon>Bifidobacterium</taxon>
    </lineage>
</organism>
<evidence type="ECO:0008006" key="4">
    <source>
        <dbReference type="Google" id="ProtNLM"/>
    </source>
</evidence>
<feature type="chain" id="PRO_5019316481" description="Secreted protein" evidence="1">
    <location>
        <begin position="30"/>
        <end position="238"/>
    </location>
</feature>
<feature type="signal peptide" evidence="1">
    <location>
        <begin position="1"/>
        <end position="29"/>
    </location>
</feature>
<dbReference type="Proteomes" id="UP000287609">
    <property type="component" value="Unassembled WGS sequence"/>
</dbReference>
<gene>
    <name evidence="2" type="ORF">D2E26_0814</name>
</gene>
<proteinExistence type="predicted"/>
<dbReference type="AlphaFoldDB" id="A0A430FPJ3"/>
<keyword evidence="3" id="KW-1185">Reference proteome</keyword>
<dbReference type="EMBL" id="QXGM01000002">
    <property type="protein sequence ID" value="RSX54760.1"/>
    <property type="molecule type" value="Genomic_DNA"/>
</dbReference>
<evidence type="ECO:0000313" key="2">
    <source>
        <dbReference type="EMBL" id="RSX54760.1"/>
    </source>
</evidence>
<name>A0A430FPJ3_9BIFI</name>
<evidence type="ECO:0000256" key="1">
    <source>
        <dbReference type="SAM" id="SignalP"/>
    </source>
</evidence>
<evidence type="ECO:0000313" key="3">
    <source>
        <dbReference type="Proteomes" id="UP000287609"/>
    </source>
</evidence>
<keyword evidence="1" id="KW-0732">Signal</keyword>
<reference evidence="2 3" key="1">
    <citation type="submission" date="2018-09" db="EMBL/GenBank/DDBJ databases">
        <title>Characterization of the phylogenetic diversity of five novel species belonging to the genus Bifidobacterium.</title>
        <authorList>
            <person name="Lugli G.A."/>
            <person name="Duranti S."/>
            <person name="Milani C."/>
        </authorList>
    </citation>
    <scope>NUCLEOTIDE SEQUENCE [LARGE SCALE GENOMIC DNA]</scope>
    <source>
        <strain evidence="2 3">2036B</strain>
    </source>
</reference>
<comment type="caution">
    <text evidence="2">The sequence shown here is derived from an EMBL/GenBank/DDBJ whole genome shotgun (WGS) entry which is preliminary data.</text>
</comment>
<dbReference type="RefSeq" id="WP_164515871.1">
    <property type="nucleotide sequence ID" value="NZ_QXGM01000002.1"/>
</dbReference>